<protein>
    <submittedName>
        <fullName evidence="2">Uncharacterized protein</fullName>
    </submittedName>
</protein>
<dbReference type="AlphaFoldDB" id="A0A7Z1MIT5"/>
<evidence type="ECO:0000313" key="2">
    <source>
        <dbReference type="EMBL" id="PMP29205.1"/>
    </source>
</evidence>
<proteinExistence type="predicted"/>
<gene>
    <name evidence="2" type="ORF">BCS90_17575</name>
</gene>
<reference evidence="2" key="2">
    <citation type="journal article" date="2018" name="Nature">
        <title>A major lineage of non-tailed dsDNA viruses as unrecognized killers of marine bacteria.</title>
        <authorList>
            <person name="Kauffman K.M."/>
            <person name="Hussain F.A."/>
            <person name="Yang J."/>
            <person name="Arevalo P."/>
            <person name="Brown J.M."/>
            <person name="Chang W.K."/>
            <person name="VanInsberghe D."/>
            <person name="Elsherbini J."/>
            <person name="Sharma R.S."/>
            <person name="Cutler M.B."/>
            <person name="Kelly L."/>
            <person name="Polz M.F."/>
        </authorList>
    </citation>
    <scope>NUCLEOTIDE SEQUENCE</scope>
    <source>
        <strain evidence="2">10N.222.46.E12</strain>
    </source>
</reference>
<feature type="region of interest" description="Disordered" evidence="1">
    <location>
        <begin position="1"/>
        <end position="20"/>
    </location>
</feature>
<dbReference type="EMBL" id="MDBS01000028">
    <property type="protein sequence ID" value="PMP29205.1"/>
    <property type="molecule type" value="Genomic_DNA"/>
</dbReference>
<accession>A0A7Z1MIT5</accession>
<reference evidence="2" key="1">
    <citation type="submission" date="2016-07" db="EMBL/GenBank/DDBJ databases">
        <authorList>
            <person name="Kauffman K."/>
            <person name="Arevalo P."/>
            <person name="Polz M.F."/>
        </authorList>
    </citation>
    <scope>NUCLEOTIDE SEQUENCE</scope>
    <source>
        <strain evidence="2">10N.222.46.E12</strain>
    </source>
</reference>
<sequence>MKNNNIPVTYDTNGRMQYHPDYHPNHGLPWKTSEQKYLIDRYVVDGPEQVSFALGRTIHTIMAKAWELRKLGVMPKPTKVPHHRRVQKESQHENA</sequence>
<dbReference type="RefSeq" id="WP_235612460.1">
    <property type="nucleotide sequence ID" value="NZ_CP170596.1"/>
</dbReference>
<feature type="compositionally biased region" description="Polar residues" evidence="1">
    <location>
        <begin position="1"/>
        <end position="15"/>
    </location>
</feature>
<evidence type="ECO:0000256" key="1">
    <source>
        <dbReference type="SAM" id="MobiDB-lite"/>
    </source>
</evidence>
<comment type="caution">
    <text evidence="2">The sequence shown here is derived from an EMBL/GenBank/DDBJ whole genome shotgun (WGS) entry which is preliminary data.</text>
</comment>
<organism evidence="2">
    <name type="scientific">Vibrio cyclitrophicus</name>
    <dbReference type="NCBI Taxonomy" id="47951"/>
    <lineage>
        <taxon>Bacteria</taxon>
        <taxon>Pseudomonadati</taxon>
        <taxon>Pseudomonadota</taxon>
        <taxon>Gammaproteobacteria</taxon>
        <taxon>Vibrionales</taxon>
        <taxon>Vibrionaceae</taxon>
        <taxon>Vibrio</taxon>
    </lineage>
</organism>
<name>A0A7Z1MIT5_9VIBR</name>
<feature type="region of interest" description="Disordered" evidence="1">
    <location>
        <begin position="75"/>
        <end position="95"/>
    </location>
</feature>